<dbReference type="Gene3D" id="2.10.260.10">
    <property type="match status" value="1"/>
</dbReference>
<accession>A0A4Z0GS12</accession>
<dbReference type="SMART" id="SM00966">
    <property type="entry name" value="SpoVT_AbrB"/>
    <property type="match status" value="1"/>
</dbReference>
<reference evidence="2 3" key="1">
    <citation type="journal article" date="2015" name="Int. J. Syst. Evol. Microbiol.">
        <title>Sporolactobacillus shoreae sp. nov. and Sporolactobacillus spathodeae sp. nov., two spore-forming lactic acid bacteria isolated from tree barks in Thailand.</title>
        <authorList>
            <person name="Thamacharoensuk T."/>
            <person name="Kitahara M."/>
            <person name="Ohkuma M."/>
            <person name="Thongchul N."/>
            <person name="Tanasupawat S."/>
        </authorList>
    </citation>
    <scope>NUCLEOTIDE SEQUENCE [LARGE SCALE GENOMIC DNA]</scope>
    <source>
        <strain evidence="2 3">BK92</strain>
    </source>
</reference>
<dbReference type="OrthoDB" id="582905at2"/>
<organism evidence="2 3">
    <name type="scientific">Sporolactobacillus shoreae</name>
    <dbReference type="NCBI Taxonomy" id="1465501"/>
    <lineage>
        <taxon>Bacteria</taxon>
        <taxon>Bacillati</taxon>
        <taxon>Bacillota</taxon>
        <taxon>Bacilli</taxon>
        <taxon>Bacillales</taxon>
        <taxon>Sporolactobacillaceae</taxon>
        <taxon>Sporolactobacillus</taxon>
    </lineage>
</organism>
<dbReference type="Pfam" id="PF04014">
    <property type="entry name" value="MazE_antitoxin"/>
    <property type="match status" value="1"/>
</dbReference>
<gene>
    <name evidence="2" type="ORF">E4665_06520</name>
</gene>
<dbReference type="Proteomes" id="UP000298347">
    <property type="component" value="Unassembled WGS sequence"/>
</dbReference>
<dbReference type="InterPro" id="IPR007159">
    <property type="entry name" value="SpoVT-AbrB_dom"/>
</dbReference>
<dbReference type="EMBL" id="SRJD01000005">
    <property type="protein sequence ID" value="TGA98971.1"/>
    <property type="molecule type" value="Genomic_DNA"/>
</dbReference>
<comment type="caution">
    <text evidence="2">The sequence shown here is derived from an EMBL/GenBank/DDBJ whole genome shotgun (WGS) entry which is preliminary data.</text>
</comment>
<sequence>MGSVNVQRKIFKMGNSYGSTYPIEVLEHLNAKPGDQVEFKLQADGTVTIKKKNNVQLPDGIDPELIKTVTGVMNQYDRAIKELAKK</sequence>
<evidence type="ECO:0000313" key="3">
    <source>
        <dbReference type="Proteomes" id="UP000298347"/>
    </source>
</evidence>
<name>A0A4Z0GS12_9BACL</name>
<evidence type="ECO:0000313" key="2">
    <source>
        <dbReference type="EMBL" id="TGA98971.1"/>
    </source>
</evidence>
<dbReference type="RefSeq" id="WP_135347991.1">
    <property type="nucleotide sequence ID" value="NZ_SRJD01000005.1"/>
</dbReference>
<dbReference type="GO" id="GO:0003677">
    <property type="term" value="F:DNA binding"/>
    <property type="evidence" value="ECO:0007669"/>
    <property type="project" value="InterPro"/>
</dbReference>
<protein>
    <submittedName>
        <fullName evidence="2">AbrB family transcriptional regulator</fullName>
    </submittedName>
</protein>
<proteinExistence type="predicted"/>
<evidence type="ECO:0000259" key="1">
    <source>
        <dbReference type="SMART" id="SM00966"/>
    </source>
</evidence>
<dbReference type="InterPro" id="IPR037914">
    <property type="entry name" value="SpoVT-AbrB_sf"/>
</dbReference>
<keyword evidence="3" id="KW-1185">Reference proteome</keyword>
<dbReference type="AlphaFoldDB" id="A0A4Z0GS12"/>
<feature type="domain" description="SpoVT-AbrB" evidence="1">
    <location>
        <begin position="11"/>
        <end position="57"/>
    </location>
</feature>
<dbReference type="SUPFAM" id="SSF89447">
    <property type="entry name" value="AbrB/MazE/MraZ-like"/>
    <property type="match status" value="1"/>
</dbReference>